<dbReference type="AlphaFoldDB" id="B3T135"/>
<evidence type="ECO:0000313" key="6">
    <source>
        <dbReference type="EMBL" id="ABZ06294.1"/>
    </source>
</evidence>
<sequence length="560" mass="62857">MVGVDPTPHFAGSLRAGVTRSGIIDCWYRPYPFFIRSQRDRLSDIRAYRLENLYNGCYGFLSGMADSPIEGHSGRMKFKDLRDFITFLENKGELRRITTPVSWDLEISEISDRMVKLGGPALLFENVTGHDIPVLINMYGSEKRMAWALGVEHLDELVDRFQGLLGLIHGPPEGLLNKMRTLGQLVHLGSFQPKTVSRAPCQEVVLKDGDVDLFQLPIIKCWPMDGGRYITLPLVISRDPETGIQNYGTYRMQVFDSKTTGMHWQTHKVGTRHYRINQEKGITRMDVAVALGGDPATIWTGSAPLPPDMDEMAVAGFIREDGVDLVKAQTSDLLVPAQSEIVLEGYVVPGEERVEGPFGDHTGYYSMEDEYPVFHVECITRRRNPIYPAIIVGRPPMEDYWMGKVTERLFLPAIKLILPEVVDINMPAEGIFHNLVLVSIKKEYPGQARKVMHGLWGLGLMSLAKIIIVVDHFVDVQNPSELAWRVANNIDPSRDIMITSGPLDDLDVASSTPKFGGKVGIDATQKGPEEGRQREWPPDIIMSQEIKDLVDGKWQDYGIQ</sequence>
<dbReference type="NCBIfam" id="TIGR03701">
    <property type="entry name" value="mena_SCO4490"/>
    <property type="match status" value="1"/>
</dbReference>
<feature type="domain" description="3-octaprenyl-4-hydroxybenzoate carboxy-lyase-like Rift-related" evidence="3">
    <location>
        <begin position="195"/>
        <end position="395"/>
    </location>
</feature>
<dbReference type="Pfam" id="PF01977">
    <property type="entry name" value="UbiD"/>
    <property type="match status" value="1"/>
</dbReference>
<dbReference type="PANTHER" id="PTHR30108:SF17">
    <property type="entry name" value="FERULIC ACID DECARBOXYLASE 1"/>
    <property type="match status" value="1"/>
</dbReference>
<feature type="region of interest" description="Disordered" evidence="2">
    <location>
        <begin position="517"/>
        <end position="536"/>
    </location>
</feature>
<dbReference type="Gene3D" id="1.20.5.570">
    <property type="entry name" value="Single helix bin"/>
    <property type="match status" value="1"/>
</dbReference>
<dbReference type="SUPFAM" id="SSF143968">
    <property type="entry name" value="UbiD C-terminal domain-like"/>
    <property type="match status" value="1"/>
</dbReference>
<feature type="compositionally biased region" description="Basic and acidic residues" evidence="2">
    <location>
        <begin position="527"/>
        <end position="536"/>
    </location>
</feature>
<dbReference type="InterPro" id="IPR048304">
    <property type="entry name" value="UbiD_Rift_dom"/>
</dbReference>
<reference evidence="6" key="1">
    <citation type="journal article" date="2008" name="ISME J.">
        <title>Genomic patterns of recombination, clonal divergence and environment in marine microbial populations.</title>
        <authorList>
            <person name="Konstantinidis K.T."/>
            <person name="Delong E.F."/>
        </authorList>
    </citation>
    <scope>NUCLEOTIDE SEQUENCE</scope>
</reference>
<evidence type="ECO:0000259" key="3">
    <source>
        <dbReference type="Pfam" id="PF01977"/>
    </source>
</evidence>
<protein>
    <submittedName>
        <fullName evidence="6">Putative 3-octaprenyl-4-hydroxybenzoate carboxy-lyase</fullName>
    </submittedName>
</protein>
<dbReference type="InterPro" id="IPR049383">
    <property type="entry name" value="UbiD-like_N"/>
</dbReference>
<name>B3T135_9ZZZZ</name>
<dbReference type="NCBIfam" id="TIGR00148">
    <property type="entry name" value="UbiD family decarboxylase"/>
    <property type="match status" value="1"/>
</dbReference>
<evidence type="ECO:0000256" key="1">
    <source>
        <dbReference type="ARBA" id="ARBA00010021"/>
    </source>
</evidence>
<gene>
    <name evidence="6" type="ORF">ALOHA_HF4000008B14ctg1g33</name>
</gene>
<feature type="domain" description="3-octaprenyl-4-hydroxybenzoate carboxy-lyase-like C-terminal" evidence="5">
    <location>
        <begin position="401"/>
        <end position="523"/>
    </location>
</feature>
<dbReference type="InterPro" id="IPR002830">
    <property type="entry name" value="UbiD"/>
</dbReference>
<dbReference type="InterPro" id="IPR022390">
    <property type="entry name" value="HBDC"/>
</dbReference>
<evidence type="ECO:0000259" key="4">
    <source>
        <dbReference type="Pfam" id="PF20695"/>
    </source>
</evidence>
<feature type="domain" description="3-octaprenyl-4-hydroxybenzoate carboxy-lyase-like N-terminal" evidence="4">
    <location>
        <begin position="85"/>
        <end position="160"/>
    </location>
</feature>
<accession>B3T135</accession>
<dbReference type="GO" id="GO:0006744">
    <property type="term" value="P:ubiquinone biosynthetic process"/>
    <property type="evidence" value="ECO:0007669"/>
    <property type="project" value="TreeGrafter"/>
</dbReference>
<dbReference type="Pfam" id="PF20696">
    <property type="entry name" value="UbiD_C"/>
    <property type="match status" value="1"/>
</dbReference>
<dbReference type="PANTHER" id="PTHR30108">
    <property type="entry name" value="3-OCTAPRENYL-4-HYDROXYBENZOATE CARBOXY-LYASE-RELATED"/>
    <property type="match status" value="1"/>
</dbReference>
<dbReference type="SUPFAM" id="SSF50475">
    <property type="entry name" value="FMN-binding split barrel"/>
    <property type="match status" value="1"/>
</dbReference>
<comment type="similarity">
    <text evidence="1">Belongs to the UbiD family.</text>
</comment>
<keyword evidence="6" id="KW-0456">Lyase</keyword>
<organism evidence="6">
    <name type="scientific">uncultured marine microorganism HF4000_008B14</name>
    <dbReference type="NCBI Taxonomy" id="455512"/>
    <lineage>
        <taxon>unclassified sequences</taxon>
        <taxon>environmental samples</taxon>
    </lineage>
</organism>
<dbReference type="Gene3D" id="3.40.1670.10">
    <property type="entry name" value="UbiD C-terminal domain-like"/>
    <property type="match status" value="1"/>
</dbReference>
<evidence type="ECO:0000259" key="5">
    <source>
        <dbReference type="Pfam" id="PF20696"/>
    </source>
</evidence>
<evidence type="ECO:0000256" key="2">
    <source>
        <dbReference type="SAM" id="MobiDB-lite"/>
    </source>
</evidence>
<dbReference type="EMBL" id="EU016571">
    <property type="protein sequence ID" value="ABZ06294.1"/>
    <property type="molecule type" value="Genomic_DNA"/>
</dbReference>
<dbReference type="InterPro" id="IPR049381">
    <property type="entry name" value="UbiD-like_C"/>
</dbReference>
<proteinExistence type="inferred from homology"/>
<dbReference type="GO" id="GO:0008694">
    <property type="term" value="F:4-hydroxy-3-polyprenylbenzoate decarboxylase activity"/>
    <property type="evidence" value="ECO:0007669"/>
    <property type="project" value="TreeGrafter"/>
</dbReference>
<dbReference type="Pfam" id="PF20695">
    <property type="entry name" value="UbiD_N"/>
    <property type="match status" value="1"/>
</dbReference>